<dbReference type="AlphaFoldDB" id="A0AAU6V2V1"/>
<name>A0AAU6V2V1_UNCXX</name>
<accession>A0AAU6V2V1</accession>
<organism evidence="1">
    <name type="scientific">bacterium 19NY03SH02</name>
    <dbReference type="NCBI Taxonomy" id="2920631"/>
    <lineage>
        <taxon>Bacteria</taxon>
    </lineage>
</organism>
<gene>
    <name evidence="1" type="ORF">MRN14_21985</name>
</gene>
<evidence type="ECO:0000313" key="1">
    <source>
        <dbReference type="EMBL" id="XAG81030.1"/>
    </source>
</evidence>
<reference evidence="1" key="1">
    <citation type="submission" date="2022-03" db="EMBL/GenBank/DDBJ databases">
        <title>Sea Food Isolates.</title>
        <authorList>
            <person name="Li c."/>
        </authorList>
    </citation>
    <scope>NUCLEOTIDE SEQUENCE</scope>
    <source>
        <strain evidence="1">19NY03SH02</strain>
    </source>
</reference>
<sequence length="96" mass="10738">MSAKEWVYQGRDQFGLYQEMTFDKDNPAVIEISNPTDFKIVSESNAEGKAFGKLEAAIPADVFDQIAIAWCKKRKLHGALGGPVGFEWGSPDRDWD</sequence>
<protein>
    <submittedName>
        <fullName evidence="1">Uncharacterized protein</fullName>
    </submittedName>
</protein>
<dbReference type="EMBL" id="CP095354">
    <property type="protein sequence ID" value="XAG81030.1"/>
    <property type="molecule type" value="Genomic_DNA"/>
</dbReference>
<proteinExistence type="predicted"/>